<proteinExistence type="predicted"/>
<dbReference type="AlphaFoldDB" id="A0A1W5ZUD2"/>
<evidence type="ECO:0000256" key="1">
    <source>
        <dbReference type="ARBA" id="ARBA00022801"/>
    </source>
</evidence>
<dbReference type="InterPro" id="IPR050266">
    <property type="entry name" value="AB_hydrolase_sf"/>
</dbReference>
<gene>
    <name evidence="3" type="ORF">HM131_08620</name>
</gene>
<dbReference type="PRINTS" id="PR00111">
    <property type="entry name" value="ABHYDROLASE"/>
</dbReference>
<evidence type="ECO:0000259" key="2">
    <source>
        <dbReference type="Pfam" id="PF00561"/>
    </source>
</evidence>
<dbReference type="SUPFAM" id="SSF53474">
    <property type="entry name" value="alpha/beta-Hydrolases"/>
    <property type="match status" value="1"/>
</dbReference>
<dbReference type="Proteomes" id="UP000192527">
    <property type="component" value="Chromosome"/>
</dbReference>
<sequence length="267" mass="30832">MTYRFLYRREWMMPFTEIKPSMPLYYTTSGSGFPVIFIHPPHMGHHVFKYQHEVLSKHYQIITYDLRGHGDSGNTDDHSTIQTHSKDLALFLDNIEIKEAIIVGYSAGGSIAQDFAIKYPSKVKALVLAGGFSEVSTVLLRTQFHLGMNLVQNGKSQLLSKLLAKTHKITLEDQKLVYQDCIKADPQTAYQFYESSMEYKCTDYLNTIHCPVLLLYGQFSHIRSYEKLYEQHLPLMKSVLISKALHQLPIRKYFSFNHALLNFLKDI</sequence>
<organism evidence="3 4">
    <name type="scientific">Halobacillus mangrovi</name>
    <dbReference type="NCBI Taxonomy" id="402384"/>
    <lineage>
        <taxon>Bacteria</taxon>
        <taxon>Bacillati</taxon>
        <taxon>Bacillota</taxon>
        <taxon>Bacilli</taxon>
        <taxon>Bacillales</taxon>
        <taxon>Bacillaceae</taxon>
        <taxon>Halobacillus</taxon>
    </lineage>
</organism>
<keyword evidence="1" id="KW-0378">Hydrolase</keyword>
<dbReference type="KEGG" id="hmn:HM131_08620"/>
<dbReference type="PANTHER" id="PTHR43798">
    <property type="entry name" value="MONOACYLGLYCEROL LIPASE"/>
    <property type="match status" value="1"/>
</dbReference>
<dbReference type="GO" id="GO:0016020">
    <property type="term" value="C:membrane"/>
    <property type="evidence" value="ECO:0007669"/>
    <property type="project" value="TreeGrafter"/>
</dbReference>
<dbReference type="GO" id="GO:0016787">
    <property type="term" value="F:hydrolase activity"/>
    <property type="evidence" value="ECO:0007669"/>
    <property type="project" value="UniProtKB-KW"/>
</dbReference>
<feature type="domain" description="AB hydrolase-1" evidence="2">
    <location>
        <begin position="34"/>
        <end position="137"/>
    </location>
</feature>
<evidence type="ECO:0000313" key="3">
    <source>
        <dbReference type="EMBL" id="ARI76898.1"/>
    </source>
</evidence>
<name>A0A1W5ZUD2_9BACI</name>
<dbReference type="STRING" id="402384.HM131_08620"/>
<protein>
    <recommendedName>
        <fullName evidence="2">AB hydrolase-1 domain-containing protein</fullName>
    </recommendedName>
</protein>
<dbReference type="InterPro" id="IPR029058">
    <property type="entry name" value="AB_hydrolase_fold"/>
</dbReference>
<dbReference type="EMBL" id="CP020772">
    <property type="protein sequence ID" value="ARI76898.1"/>
    <property type="molecule type" value="Genomic_DNA"/>
</dbReference>
<keyword evidence="4" id="KW-1185">Reference proteome</keyword>
<dbReference type="Pfam" id="PF00561">
    <property type="entry name" value="Abhydrolase_1"/>
    <property type="match status" value="1"/>
</dbReference>
<dbReference type="Gene3D" id="3.40.50.1820">
    <property type="entry name" value="alpha/beta hydrolase"/>
    <property type="match status" value="1"/>
</dbReference>
<dbReference type="PANTHER" id="PTHR43798:SF31">
    <property type="entry name" value="AB HYDROLASE SUPERFAMILY PROTEIN YCLE"/>
    <property type="match status" value="1"/>
</dbReference>
<reference evidence="3 4" key="1">
    <citation type="submission" date="2017-04" db="EMBL/GenBank/DDBJ databases">
        <title>The whole genome sequencing and assembly of Halobacillus mangrovi strain.</title>
        <authorList>
            <person name="Lee S.-J."/>
            <person name="Park M.-K."/>
            <person name="Kim J.-Y."/>
            <person name="Lee Y.-J."/>
            <person name="Yi H."/>
            <person name="Bahn Y.-S."/>
            <person name="Kim J.F."/>
            <person name="Lee D.-W."/>
        </authorList>
    </citation>
    <scope>NUCLEOTIDE SEQUENCE [LARGE SCALE GENOMIC DNA]</scope>
    <source>
        <strain evidence="3 4">KTB 131</strain>
    </source>
</reference>
<accession>A0A1W5ZUD2</accession>
<evidence type="ECO:0000313" key="4">
    <source>
        <dbReference type="Proteomes" id="UP000192527"/>
    </source>
</evidence>
<dbReference type="InterPro" id="IPR000073">
    <property type="entry name" value="AB_hydrolase_1"/>
</dbReference>
<dbReference type="OrthoDB" id="9805423at2"/>